<gene>
    <name evidence="11" type="ORF">GW534_13400</name>
</gene>
<keyword evidence="3 9" id="KW-0479">Metal-binding</keyword>
<comment type="similarity">
    <text evidence="9 10">Belongs to the peptidase M15D family.</text>
</comment>
<evidence type="ECO:0000256" key="2">
    <source>
        <dbReference type="ARBA" id="ARBA00022670"/>
    </source>
</evidence>
<keyword evidence="2 9" id="KW-0645">Protease</keyword>
<evidence type="ECO:0000313" key="11">
    <source>
        <dbReference type="EMBL" id="NCU18696.1"/>
    </source>
</evidence>
<comment type="caution">
    <text evidence="11">The sequence shown here is derived from an EMBL/GenBank/DDBJ whole genome shotgun (WGS) entry which is preliminary data.</text>
</comment>
<feature type="active site" description="Proton donor/acceptor" evidence="9">
    <location>
        <position position="175"/>
    </location>
</feature>
<dbReference type="EC" id="3.4.13.22" evidence="9 10"/>
<comment type="cofactor">
    <cofactor evidence="9">
        <name>Zn(2+)</name>
        <dbReference type="ChEBI" id="CHEBI:29105"/>
    </cofactor>
    <text evidence="9">Binds 1 zinc ion per subunit.</text>
</comment>
<organism evidence="11 12">
    <name type="scientific">Pallidibacillus pasinlerensis</name>
    <dbReference type="NCBI Taxonomy" id="2703818"/>
    <lineage>
        <taxon>Bacteria</taxon>
        <taxon>Bacillati</taxon>
        <taxon>Bacillota</taxon>
        <taxon>Bacilli</taxon>
        <taxon>Bacillales</taxon>
        <taxon>Bacillaceae</taxon>
        <taxon>Pallidibacillus</taxon>
    </lineage>
</organism>
<proteinExistence type="inferred from homology"/>
<dbReference type="PIRSF" id="PIRSF026671">
    <property type="entry name" value="AA_dipeptidase"/>
    <property type="match status" value="1"/>
</dbReference>
<sequence>MSLSGISKKILLKPYYYEKDIPGAINDCYLREGAVERLLKAANSLPENYYFLVFDGWRPFRVQMALYENLKKELQEKGLTGEKLNNELAKYVDYPSVDKNRPSNHLTGGAIDLTIVTDEGFLNMGTGFDDFSKKSRTNYFEEIMYPNEEEKVIRENRRILKEVMENVGFTNFDEEWWHYDFGNQNWGMKTGNDAIYGGILELEFKRNFSGVC</sequence>
<dbReference type="EMBL" id="JAACYS010000074">
    <property type="protein sequence ID" value="NCU18696.1"/>
    <property type="molecule type" value="Genomic_DNA"/>
</dbReference>
<evidence type="ECO:0000256" key="1">
    <source>
        <dbReference type="ARBA" id="ARBA00001362"/>
    </source>
</evidence>
<evidence type="ECO:0000313" key="12">
    <source>
        <dbReference type="Proteomes" id="UP000743899"/>
    </source>
</evidence>
<dbReference type="Gene3D" id="3.30.1380.10">
    <property type="match status" value="1"/>
</dbReference>
<dbReference type="Pfam" id="PF01427">
    <property type="entry name" value="Peptidase_M15"/>
    <property type="match status" value="1"/>
</dbReference>
<dbReference type="InterPro" id="IPR000755">
    <property type="entry name" value="A_A_dipeptidase"/>
</dbReference>
<name>A0ABX0A820_9BACI</name>
<accession>A0ABX0A820</accession>
<dbReference type="PANTHER" id="PTHR43126">
    <property type="entry name" value="D-ALANYL-D-ALANINE DIPEPTIDASE"/>
    <property type="match status" value="1"/>
</dbReference>
<feature type="binding site" evidence="9">
    <location>
        <position position="112"/>
    </location>
    <ligand>
        <name>Zn(2+)</name>
        <dbReference type="ChEBI" id="CHEBI:29105"/>
        <note>catalytic</note>
    </ligand>
</feature>
<evidence type="ECO:0000256" key="8">
    <source>
        <dbReference type="ARBA" id="ARBA00023316"/>
    </source>
</evidence>
<keyword evidence="5 9" id="KW-0862">Zinc</keyword>
<keyword evidence="12" id="KW-1185">Reference proteome</keyword>
<comment type="function">
    <text evidence="9 10">Catalyzes hydrolysis of the D-alanyl-D-alanine dipeptide.</text>
</comment>
<feature type="site" description="Transition state stabilizer" evidence="9">
    <location>
        <position position="58"/>
    </location>
</feature>
<protein>
    <recommendedName>
        <fullName evidence="9 10">D-alanyl-D-alanine dipeptidase</fullName>
        <shortName evidence="9 10">D-Ala-D-Ala dipeptidase</shortName>
        <ecNumber evidence="9 10">3.4.13.22</ecNumber>
    </recommendedName>
</protein>
<feature type="binding site" evidence="9">
    <location>
        <position position="178"/>
    </location>
    <ligand>
        <name>Zn(2+)</name>
        <dbReference type="ChEBI" id="CHEBI:29105"/>
        <note>catalytic</note>
    </ligand>
</feature>
<evidence type="ECO:0000256" key="10">
    <source>
        <dbReference type="PIRNR" id="PIRNR026671"/>
    </source>
</evidence>
<evidence type="ECO:0000256" key="7">
    <source>
        <dbReference type="ARBA" id="ARBA00023049"/>
    </source>
</evidence>
<dbReference type="InterPro" id="IPR009045">
    <property type="entry name" value="Zn_M74/Hedgehog-like"/>
</dbReference>
<dbReference type="CDD" id="cd14843">
    <property type="entry name" value="D-Ala-D-Ala_dipeptidase_like"/>
    <property type="match status" value="1"/>
</dbReference>
<keyword evidence="8 10" id="KW-0961">Cell wall biogenesis/degradation</keyword>
<dbReference type="Proteomes" id="UP000743899">
    <property type="component" value="Unassembled WGS sequence"/>
</dbReference>
<evidence type="ECO:0000256" key="5">
    <source>
        <dbReference type="ARBA" id="ARBA00022833"/>
    </source>
</evidence>
<evidence type="ECO:0000256" key="4">
    <source>
        <dbReference type="ARBA" id="ARBA00022801"/>
    </source>
</evidence>
<evidence type="ECO:0000256" key="3">
    <source>
        <dbReference type="ARBA" id="ARBA00022723"/>
    </source>
</evidence>
<dbReference type="PANTHER" id="PTHR43126:SF2">
    <property type="entry name" value="D-ALANYL-D-ALANINE DIPEPTIDASE"/>
    <property type="match status" value="1"/>
</dbReference>
<dbReference type="SUPFAM" id="SSF55166">
    <property type="entry name" value="Hedgehog/DD-peptidase"/>
    <property type="match status" value="1"/>
</dbReference>
<keyword evidence="7 9" id="KW-0482">Metalloprotease</keyword>
<reference evidence="11 12" key="1">
    <citation type="submission" date="2020-01" db="EMBL/GenBank/DDBJ databases">
        <title>A novel Bacillus sp. from Pasinler.</title>
        <authorList>
            <person name="Adiguzel A."/>
            <person name="Ay H."/>
            <person name="Baltaci M.O."/>
        </authorList>
    </citation>
    <scope>NUCLEOTIDE SEQUENCE [LARGE SCALE GENOMIC DNA]</scope>
    <source>
        <strain evidence="11 12">P1</strain>
    </source>
</reference>
<keyword evidence="4 9" id="KW-0378">Hydrolase</keyword>
<keyword evidence="6 9" id="KW-0224">Dipeptidase</keyword>
<dbReference type="HAMAP" id="MF_01924">
    <property type="entry name" value="A_A_dipeptidase"/>
    <property type="match status" value="1"/>
</dbReference>
<comment type="catalytic activity">
    <reaction evidence="1 9 10">
        <text>D-alanyl-D-alanine + H2O = 2 D-alanine</text>
        <dbReference type="Rhea" id="RHEA:20661"/>
        <dbReference type="ChEBI" id="CHEBI:15377"/>
        <dbReference type="ChEBI" id="CHEBI:57416"/>
        <dbReference type="ChEBI" id="CHEBI:57822"/>
        <dbReference type="EC" id="3.4.13.22"/>
    </reaction>
</comment>
<evidence type="ECO:0000256" key="9">
    <source>
        <dbReference type="HAMAP-Rule" id="MF_01924"/>
    </source>
</evidence>
<feature type="binding site" evidence="9">
    <location>
        <position position="105"/>
    </location>
    <ligand>
        <name>Zn(2+)</name>
        <dbReference type="ChEBI" id="CHEBI:29105"/>
        <note>catalytic</note>
    </ligand>
</feature>
<evidence type="ECO:0000256" key="6">
    <source>
        <dbReference type="ARBA" id="ARBA00022997"/>
    </source>
</evidence>